<protein>
    <recommendedName>
        <fullName evidence="4">Chaperone NapD</fullName>
    </recommendedName>
    <alternativeName>
        <fullName evidence="4">NapA signal peptide-binding chaperone NapD</fullName>
    </alternativeName>
</protein>
<dbReference type="Pfam" id="PF03927">
    <property type="entry name" value="NapD"/>
    <property type="match status" value="1"/>
</dbReference>
<dbReference type="GO" id="GO:0051224">
    <property type="term" value="P:negative regulation of protein transport"/>
    <property type="evidence" value="ECO:0007669"/>
    <property type="project" value="UniProtKB-UniRule"/>
</dbReference>
<evidence type="ECO:0000256" key="3">
    <source>
        <dbReference type="ARBA" id="ARBA00023186"/>
    </source>
</evidence>
<keyword evidence="6" id="KW-1185">Reference proteome</keyword>
<evidence type="ECO:0000256" key="2">
    <source>
        <dbReference type="ARBA" id="ARBA00022490"/>
    </source>
</evidence>
<sequence length="81" mass="8815">MHISGVVVHARPGRAAQAHQQLAAVAGVEVHVSDVEGKLIVTLEQENEQSTVDTFGRLNELPDVLSATMVYHHFEPDTDSK</sequence>
<dbReference type="RefSeq" id="WP_173065744.1">
    <property type="nucleotide sequence ID" value="NZ_AP022853.1"/>
</dbReference>
<name>A0A6F8VCX2_9PROT</name>
<comment type="function">
    <text evidence="4">Chaperone for NapA, the catalytic subunit of the periplasmic nitrate reductase. It binds directly and specifically to the twin-arginine signal peptide of NapA, preventing premature interaction with the Tat translocase and premature export.</text>
</comment>
<dbReference type="AlphaFoldDB" id="A0A6F8VCX2"/>
<accession>A0A6F8VCX2</accession>
<comment type="similarity">
    <text evidence="4">Belongs to the NapD family.</text>
</comment>
<dbReference type="Proteomes" id="UP000502260">
    <property type="component" value="Chromosome"/>
</dbReference>
<gene>
    <name evidence="4 5" type="primary">napD</name>
    <name evidence="5" type="ORF">SKTS_25590</name>
</gene>
<evidence type="ECO:0000256" key="1">
    <source>
        <dbReference type="ARBA" id="ARBA00004496"/>
    </source>
</evidence>
<dbReference type="KEGG" id="slac:SKTS_25590"/>
<evidence type="ECO:0000256" key="4">
    <source>
        <dbReference type="HAMAP-Rule" id="MF_02200"/>
    </source>
</evidence>
<reference evidence="6" key="1">
    <citation type="submission" date="2020-03" db="EMBL/GenBank/DDBJ databases">
        <title>Complete genome sequence of sulfur-oxidizing bacterium skT11.</title>
        <authorList>
            <person name="Kanda M."/>
            <person name="Kojima H."/>
            <person name="Fukui M."/>
        </authorList>
    </citation>
    <scope>NUCLEOTIDE SEQUENCE [LARGE SCALE GENOMIC DNA]</scope>
    <source>
        <strain evidence="6">skT11</strain>
    </source>
</reference>
<proteinExistence type="inferred from homology"/>
<comment type="subcellular location">
    <subcellularLocation>
        <location evidence="1 4">Cytoplasm</location>
    </subcellularLocation>
</comment>
<dbReference type="GO" id="GO:0005048">
    <property type="term" value="F:signal sequence binding"/>
    <property type="evidence" value="ECO:0007669"/>
    <property type="project" value="UniProtKB-UniRule"/>
</dbReference>
<dbReference type="PANTHER" id="PTHR38603">
    <property type="entry name" value="CHAPERONE NAPD"/>
    <property type="match status" value="1"/>
</dbReference>
<keyword evidence="3 4" id="KW-0143">Chaperone</keyword>
<dbReference type="EMBL" id="AP022853">
    <property type="protein sequence ID" value="BCB27673.1"/>
    <property type="molecule type" value="Genomic_DNA"/>
</dbReference>
<dbReference type="PANTHER" id="PTHR38603:SF1">
    <property type="entry name" value="CHAPERONE NAPD"/>
    <property type="match status" value="1"/>
</dbReference>
<evidence type="ECO:0000313" key="5">
    <source>
        <dbReference type="EMBL" id="BCB27673.1"/>
    </source>
</evidence>
<comment type="subunit">
    <text evidence="4">Interacts with the cytoplasmic NapA precursor.</text>
</comment>
<evidence type="ECO:0000313" key="6">
    <source>
        <dbReference type="Proteomes" id="UP000502260"/>
    </source>
</evidence>
<dbReference type="InterPro" id="IPR005623">
    <property type="entry name" value="Chaperone_NapD_NO3_reduct"/>
</dbReference>
<dbReference type="HAMAP" id="MF_02200">
    <property type="entry name" value="NapD"/>
    <property type="match status" value="1"/>
</dbReference>
<dbReference type="Gene3D" id="3.30.70.920">
    <property type="match status" value="1"/>
</dbReference>
<dbReference type="GO" id="GO:0005737">
    <property type="term" value="C:cytoplasm"/>
    <property type="evidence" value="ECO:0007669"/>
    <property type="project" value="UniProtKB-SubCell"/>
</dbReference>
<keyword evidence="2 4" id="KW-0963">Cytoplasm</keyword>
<organism evidence="5 6">
    <name type="scientific">Sulfurimicrobium lacus</name>
    <dbReference type="NCBI Taxonomy" id="2715678"/>
    <lineage>
        <taxon>Bacteria</taxon>
        <taxon>Pseudomonadati</taxon>
        <taxon>Pseudomonadota</taxon>
        <taxon>Betaproteobacteria</taxon>
        <taxon>Nitrosomonadales</taxon>
        <taxon>Sulfuricellaceae</taxon>
        <taxon>Sulfurimicrobium</taxon>
    </lineage>
</organism>